<feature type="signal peptide" evidence="1">
    <location>
        <begin position="1"/>
        <end position="20"/>
    </location>
</feature>
<feature type="chain" id="PRO_5014960584" evidence="1">
    <location>
        <begin position="21"/>
        <end position="78"/>
    </location>
</feature>
<keyword evidence="1" id="KW-0732">Signal</keyword>
<dbReference type="EMBL" id="GGFJ01013713">
    <property type="protein sequence ID" value="MBW62854.1"/>
    <property type="molecule type" value="Transcribed_RNA"/>
</dbReference>
<reference evidence="2" key="1">
    <citation type="submission" date="2018-01" db="EMBL/GenBank/DDBJ databases">
        <title>An insight into the sialome of Amazonian anophelines.</title>
        <authorList>
            <person name="Ribeiro J.M."/>
            <person name="Scarpassa V."/>
            <person name="Calvo E."/>
        </authorList>
    </citation>
    <scope>NUCLEOTIDE SEQUENCE</scope>
    <source>
        <tissue evidence="2">Salivary glands</tissue>
    </source>
</reference>
<organism evidence="2">
    <name type="scientific">Anopheles marajoara</name>
    <dbReference type="NCBI Taxonomy" id="58244"/>
    <lineage>
        <taxon>Eukaryota</taxon>
        <taxon>Metazoa</taxon>
        <taxon>Ecdysozoa</taxon>
        <taxon>Arthropoda</taxon>
        <taxon>Hexapoda</taxon>
        <taxon>Insecta</taxon>
        <taxon>Pterygota</taxon>
        <taxon>Neoptera</taxon>
        <taxon>Endopterygota</taxon>
        <taxon>Diptera</taxon>
        <taxon>Nematocera</taxon>
        <taxon>Culicoidea</taxon>
        <taxon>Culicidae</taxon>
        <taxon>Anophelinae</taxon>
        <taxon>Anopheles</taxon>
    </lineage>
</organism>
<evidence type="ECO:0000256" key="1">
    <source>
        <dbReference type="SAM" id="SignalP"/>
    </source>
</evidence>
<sequence>MCPFVGQMMMVLVFAAAIQTEGPQTSPSVAFLARSLLGDGGGGTCTCLDCRDPVLRAFKRRVIVLVWIVCGPLFALRP</sequence>
<name>A0A2M4CC26_9DIPT</name>
<dbReference type="AlphaFoldDB" id="A0A2M4CC26"/>
<protein>
    <submittedName>
        <fullName evidence="2">Putative secreted protein</fullName>
    </submittedName>
</protein>
<accession>A0A2M4CC26</accession>
<evidence type="ECO:0000313" key="2">
    <source>
        <dbReference type="EMBL" id="MBW62854.1"/>
    </source>
</evidence>
<proteinExistence type="predicted"/>